<dbReference type="EMBL" id="JAXOGL010000012">
    <property type="protein sequence ID" value="MDZ5598198.1"/>
    <property type="molecule type" value="Genomic_DNA"/>
</dbReference>
<dbReference type="Proteomes" id="UP001290582">
    <property type="component" value="Unassembled WGS sequence"/>
</dbReference>
<evidence type="ECO:0000256" key="1">
    <source>
        <dbReference type="SAM" id="Phobius"/>
    </source>
</evidence>
<dbReference type="AlphaFoldDB" id="A0AAW9JLZ6"/>
<protein>
    <recommendedName>
        <fullName evidence="4">DUF4352 domain-containing protein</fullName>
    </recommendedName>
</protein>
<proteinExistence type="predicted"/>
<comment type="caution">
    <text evidence="2">The sequence shown here is derived from an EMBL/GenBank/DDBJ whole genome shotgun (WGS) entry which is preliminary data.</text>
</comment>
<dbReference type="RefSeq" id="WP_322391664.1">
    <property type="nucleotide sequence ID" value="NZ_CP144490.1"/>
</dbReference>
<sequence>MYDTDGCSIGCLFILLLFLFIGFNSFSERHDSYELKKISSADEQTVVIKKENNSLIGQFFIGTTEKTKKGNTKIISLQYIIQTEDGVQLKDFQKEYDKDVFDDGVYFKESTGNKAKLTVDYSSLFLGIFKFNKKITFHLPKEDLEKILSRI</sequence>
<evidence type="ECO:0000313" key="3">
    <source>
        <dbReference type="Proteomes" id="UP001290582"/>
    </source>
</evidence>
<gene>
    <name evidence="2" type="ORF">U1294_08150</name>
</gene>
<reference evidence="2" key="1">
    <citation type="submission" date="2023-12" db="EMBL/GenBank/DDBJ databases">
        <title>Molecular genomic analyses of Enterococcus cecorum from sepsis oubreaks in broilers.</title>
        <authorList>
            <person name="Rhoads D."/>
            <person name="Alrubaye A."/>
        </authorList>
    </citation>
    <scope>NUCLEOTIDE SEQUENCE</scope>
    <source>
        <strain evidence="2">1755</strain>
    </source>
</reference>
<evidence type="ECO:0000313" key="2">
    <source>
        <dbReference type="EMBL" id="MDZ5598198.1"/>
    </source>
</evidence>
<keyword evidence="1" id="KW-1133">Transmembrane helix</keyword>
<keyword evidence="1" id="KW-0472">Membrane</keyword>
<keyword evidence="1" id="KW-0812">Transmembrane</keyword>
<evidence type="ECO:0008006" key="4">
    <source>
        <dbReference type="Google" id="ProtNLM"/>
    </source>
</evidence>
<name>A0AAW9JLZ6_9ENTE</name>
<accession>A0AAW9JLZ6</accession>
<feature type="transmembrane region" description="Helical" evidence="1">
    <location>
        <begin position="6"/>
        <end position="26"/>
    </location>
</feature>
<organism evidence="2 3">
    <name type="scientific">Enterococcus cecorum</name>
    <dbReference type="NCBI Taxonomy" id="44008"/>
    <lineage>
        <taxon>Bacteria</taxon>
        <taxon>Bacillati</taxon>
        <taxon>Bacillota</taxon>
        <taxon>Bacilli</taxon>
        <taxon>Lactobacillales</taxon>
        <taxon>Enterococcaceae</taxon>
        <taxon>Enterococcus</taxon>
    </lineage>
</organism>